<accession>A0A382GAL7</accession>
<dbReference type="PANTHER" id="PTHR42693:SF33">
    <property type="entry name" value="ARYLSULFATASE"/>
    <property type="match status" value="1"/>
</dbReference>
<keyword evidence="2" id="KW-0479">Metal-binding</keyword>
<name>A0A382GAL7_9ZZZZ</name>
<gene>
    <name evidence="7" type="ORF">METZ01_LOCUS225122</name>
</gene>
<feature type="region of interest" description="Disordered" evidence="5">
    <location>
        <begin position="463"/>
        <end position="497"/>
    </location>
</feature>
<evidence type="ECO:0000256" key="5">
    <source>
        <dbReference type="SAM" id="MobiDB-lite"/>
    </source>
</evidence>
<dbReference type="SUPFAM" id="SSF53649">
    <property type="entry name" value="Alkaline phosphatase-like"/>
    <property type="match status" value="1"/>
</dbReference>
<evidence type="ECO:0000256" key="1">
    <source>
        <dbReference type="ARBA" id="ARBA00008779"/>
    </source>
</evidence>
<dbReference type="CDD" id="cd16025">
    <property type="entry name" value="PAS_like"/>
    <property type="match status" value="1"/>
</dbReference>
<evidence type="ECO:0000256" key="2">
    <source>
        <dbReference type="ARBA" id="ARBA00022723"/>
    </source>
</evidence>
<dbReference type="PROSITE" id="PS00523">
    <property type="entry name" value="SULFATASE_1"/>
    <property type="match status" value="1"/>
</dbReference>
<evidence type="ECO:0000256" key="3">
    <source>
        <dbReference type="ARBA" id="ARBA00022801"/>
    </source>
</evidence>
<keyword evidence="4" id="KW-0106">Calcium</keyword>
<dbReference type="PANTHER" id="PTHR42693">
    <property type="entry name" value="ARYLSULFATASE FAMILY MEMBER"/>
    <property type="match status" value="1"/>
</dbReference>
<dbReference type="InterPro" id="IPR017850">
    <property type="entry name" value="Alkaline_phosphatase_core_sf"/>
</dbReference>
<organism evidence="7">
    <name type="scientific">marine metagenome</name>
    <dbReference type="NCBI Taxonomy" id="408172"/>
    <lineage>
        <taxon>unclassified sequences</taxon>
        <taxon>metagenomes</taxon>
        <taxon>ecological metagenomes</taxon>
    </lineage>
</organism>
<evidence type="ECO:0000313" key="7">
    <source>
        <dbReference type="EMBL" id="SVB72268.1"/>
    </source>
</evidence>
<feature type="compositionally biased region" description="Polar residues" evidence="5">
    <location>
        <begin position="488"/>
        <end position="497"/>
    </location>
</feature>
<dbReference type="InterPro" id="IPR050738">
    <property type="entry name" value="Sulfatase"/>
</dbReference>
<dbReference type="GO" id="GO:0004065">
    <property type="term" value="F:arylsulfatase activity"/>
    <property type="evidence" value="ECO:0007669"/>
    <property type="project" value="TreeGrafter"/>
</dbReference>
<dbReference type="InterPro" id="IPR024607">
    <property type="entry name" value="Sulfatase_CS"/>
</dbReference>
<sequence length="497" mass="55095">MTSEDPTRAYAGFKGRIGRIHSTSTPAWPGRPTAPDGAPNVLVMLCDDLGYADLGCYGSEIDTPHLNRLADEGLRYTNFHVNPMCSPTRASLLTGLNPHLAGVATVCHSDPGFPGYSAAIRDDAVTMAEALRDGGWATLMVGKWHLCPDNSLSEAGPRTAWPCQRGFDRYYGFLDGFTNFHQPHRLYEDNHVVHVDDYPDDYYFTDDLTDRALSMVREVRSGHPTKPWLLYFAHGAVHAPLQARKVDMAKYRGRYDAGWDQVRDERFARQVQMGLVPADTVLPPRNSEPNYEARPWDELSTNEQATFARYQEVYAGMVDNIDQNFGRLRAELEAIGEWGNTVVVFTSDNGASREGRADGTTAYFRTLIGETRPNPLDSTEVDHKRLDLIGGPQTLAHYPQGWAMASGTPFRLYKINTHQGGHQVPLIVSRGPGLPDGGSFRCQYQHVTDVLPTVLELAGVDLPEERHGRPVPPPAGASFAPSLEDSAKPSTHPEQYY</sequence>
<dbReference type="InterPro" id="IPR000917">
    <property type="entry name" value="Sulfatase_N"/>
</dbReference>
<reference evidence="7" key="1">
    <citation type="submission" date="2018-05" db="EMBL/GenBank/DDBJ databases">
        <authorList>
            <person name="Lanie J.A."/>
            <person name="Ng W.-L."/>
            <person name="Kazmierczak K.M."/>
            <person name="Andrzejewski T.M."/>
            <person name="Davidsen T.M."/>
            <person name="Wayne K.J."/>
            <person name="Tettelin H."/>
            <person name="Glass J.I."/>
            <person name="Rusch D."/>
            <person name="Podicherti R."/>
            <person name="Tsui H.-C.T."/>
            <person name="Winkler M.E."/>
        </authorList>
    </citation>
    <scope>NUCLEOTIDE SEQUENCE</scope>
</reference>
<comment type="similarity">
    <text evidence="1">Belongs to the sulfatase family.</text>
</comment>
<dbReference type="GO" id="GO:0046872">
    <property type="term" value="F:metal ion binding"/>
    <property type="evidence" value="ECO:0007669"/>
    <property type="project" value="UniProtKB-KW"/>
</dbReference>
<dbReference type="Gene3D" id="3.40.720.10">
    <property type="entry name" value="Alkaline Phosphatase, subunit A"/>
    <property type="match status" value="1"/>
</dbReference>
<dbReference type="AlphaFoldDB" id="A0A382GAL7"/>
<dbReference type="Pfam" id="PF00884">
    <property type="entry name" value="Sulfatase"/>
    <property type="match status" value="1"/>
</dbReference>
<feature type="non-terminal residue" evidence="7">
    <location>
        <position position="497"/>
    </location>
</feature>
<evidence type="ECO:0000259" key="6">
    <source>
        <dbReference type="Pfam" id="PF00884"/>
    </source>
</evidence>
<protein>
    <recommendedName>
        <fullName evidence="6">Sulfatase N-terminal domain-containing protein</fullName>
    </recommendedName>
</protein>
<dbReference type="EMBL" id="UINC01054489">
    <property type="protein sequence ID" value="SVB72268.1"/>
    <property type="molecule type" value="Genomic_DNA"/>
</dbReference>
<proteinExistence type="inferred from homology"/>
<feature type="domain" description="Sulfatase N-terminal" evidence="6">
    <location>
        <begin position="39"/>
        <end position="460"/>
    </location>
</feature>
<keyword evidence="3" id="KW-0378">Hydrolase</keyword>
<evidence type="ECO:0000256" key="4">
    <source>
        <dbReference type="ARBA" id="ARBA00022837"/>
    </source>
</evidence>